<keyword evidence="9" id="KW-1185">Reference proteome</keyword>
<comment type="catalytic activity">
    <reaction evidence="1 6">
        <text>Hydrolysis of (1-&gt;4)-beta-linkages between N-acetylmuramic acid and N-acetyl-D-glucosamine residues in a peptidoglycan and between N-acetyl-D-glucosamine residues in chitodextrins.</text>
        <dbReference type="EC" id="3.2.1.17"/>
    </reaction>
</comment>
<evidence type="ECO:0000256" key="5">
    <source>
        <dbReference type="ARBA" id="ARBA00023295"/>
    </source>
</evidence>
<dbReference type="EMBL" id="MKEK01000001">
    <property type="protein sequence ID" value="OEY70345.1"/>
    <property type="molecule type" value="Genomic_DNA"/>
</dbReference>
<dbReference type="GO" id="GO:0042742">
    <property type="term" value="P:defense response to bacterium"/>
    <property type="evidence" value="ECO:0007669"/>
    <property type="project" value="UniProtKB-KW"/>
</dbReference>
<evidence type="ECO:0000256" key="2">
    <source>
        <dbReference type="ARBA" id="ARBA00022529"/>
    </source>
</evidence>
<keyword evidence="5 6" id="KW-0326">Glycosidase</keyword>
<dbReference type="GO" id="GO:0031640">
    <property type="term" value="P:killing of cells of another organism"/>
    <property type="evidence" value="ECO:0007669"/>
    <property type="project" value="UniProtKB-KW"/>
</dbReference>
<dbReference type="InterPro" id="IPR034690">
    <property type="entry name" value="Endolysin_T4_type"/>
</dbReference>
<dbReference type="HAMAP" id="MF_04110">
    <property type="entry name" value="ENDOLYSIN_T4"/>
    <property type="match status" value="1"/>
</dbReference>
<dbReference type="AlphaFoldDB" id="A0A1E7Q831"/>
<dbReference type="Pfam" id="PF00959">
    <property type="entry name" value="Phage_lysozyme"/>
    <property type="match status" value="1"/>
</dbReference>
<proteinExistence type="inferred from homology"/>
<keyword evidence="4 6" id="KW-0378">Hydrolase</keyword>
<dbReference type="GO" id="GO:0009253">
    <property type="term" value="P:peptidoglycan catabolic process"/>
    <property type="evidence" value="ECO:0007669"/>
    <property type="project" value="InterPro"/>
</dbReference>
<dbReference type="InterPro" id="IPR051018">
    <property type="entry name" value="Bacteriophage_GH24"/>
</dbReference>
<feature type="chain" id="PRO_5009200489" description="Lysozyme" evidence="7">
    <location>
        <begin position="20"/>
        <end position="178"/>
    </location>
</feature>
<name>A0A1E7Q831_9GAMM</name>
<dbReference type="RefSeq" id="WP_070049899.1">
    <property type="nucleotide sequence ID" value="NZ_CBCSDO010000008.1"/>
</dbReference>
<dbReference type="SUPFAM" id="SSF53955">
    <property type="entry name" value="Lysozyme-like"/>
    <property type="match status" value="1"/>
</dbReference>
<evidence type="ECO:0000313" key="8">
    <source>
        <dbReference type="EMBL" id="OEY70345.1"/>
    </source>
</evidence>
<gene>
    <name evidence="8" type="ORF">BI198_12760</name>
</gene>
<dbReference type="CDD" id="cd16900">
    <property type="entry name" value="endolysin_R21-like"/>
    <property type="match status" value="1"/>
</dbReference>
<reference evidence="9" key="1">
    <citation type="submission" date="2016-09" db="EMBL/GenBank/DDBJ databases">
        <authorList>
            <person name="Wan X."/>
            <person name="Hou S."/>
        </authorList>
    </citation>
    <scope>NUCLEOTIDE SEQUENCE [LARGE SCALE GENOMIC DNA]</scope>
    <source>
        <strain evidence="9">KH87</strain>
    </source>
</reference>
<comment type="similarity">
    <text evidence="6">Belongs to the glycosyl hydrolase 24 family.</text>
</comment>
<evidence type="ECO:0000256" key="1">
    <source>
        <dbReference type="ARBA" id="ARBA00000632"/>
    </source>
</evidence>
<dbReference type="EC" id="3.2.1.17" evidence="6"/>
<evidence type="ECO:0000313" key="9">
    <source>
        <dbReference type="Proteomes" id="UP000242258"/>
    </source>
</evidence>
<dbReference type="PANTHER" id="PTHR38107:SF3">
    <property type="entry name" value="LYSOZYME RRRD-RELATED"/>
    <property type="match status" value="1"/>
</dbReference>
<evidence type="ECO:0000256" key="6">
    <source>
        <dbReference type="RuleBase" id="RU003788"/>
    </source>
</evidence>
<dbReference type="InterPro" id="IPR002196">
    <property type="entry name" value="Glyco_hydro_24"/>
</dbReference>
<comment type="caution">
    <text evidence="8">The sequence shown here is derived from an EMBL/GenBank/DDBJ whole genome shotgun (WGS) entry which is preliminary data.</text>
</comment>
<organism evidence="8 9">
    <name type="scientific">Rheinheimera salexigens</name>
    <dbReference type="NCBI Taxonomy" id="1628148"/>
    <lineage>
        <taxon>Bacteria</taxon>
        <taxon>Pseudomonadati</taxon>
        <taxon>Pseudomonadota</taxon>
        <taxon>Gammaproteobacteria</taxon>
        <taxon>Chromatiales</taxon>
        <taxon>Chromatiaceae</taxon>
        <taxon>Rheinheimera</taxon>
    </lineage>
</organism>
<evidence type="ECO:0000256" key="7">
    <source>
        <dbReference type="SAM" id="SignalP"/>
    </source>
</evidence>
<dbReference type="STRING" id="1628148.BI198_12760"/>
<keyword evidence="7" id="KW-0732">Signal</keyword>
<evidence type="ECO:0000256" key="4">
    <source>
        <dbReference type="ARBA" id="ARBA00022801"/>
    </source>
</evidence>
<sequence length="178" mass="19267">MKSITARLSGLGLAGVILAAGAFIAPLENDTNDPAKLAVHADPIGIPTACYGSVKQGLVIGDAFTVEQCDQQFAADLKLHDMQLRNAVKVKLTEQEHTAYLSFHYNVGAFNFKQSTLLSLLNSDMRIDACIELTHACSSSSNTCKGWIYAGGKELVGLRTRRRLERDLCLKGVINANE</sequence>
<dbReference type="InterPro" id="IPR023346">
    <property type="entry name" value="Lysozyme-like_dom_sf"/>
</dbReference>
<dbReference type="GO" id="GO:0016998">
    <property type="term" value="P:cell wall macromolecule catabolic process"/>
    <property type="evidence" value="ECO:0007669"/>
    <property type="project" value="InterPro"/>
</dbReference>
<dbReference type="Proteomes" id="UP000242258">
    <property type="component" value="Unassembled WGS sequence"/>
</dbReference>
<keyword evidence="3 6" id="KW-0081">Bacteriolytic enzyme</keyword>
<dbReference type="Gene3D" id="1.10.530.40">
    <property type="match status" value="1"/>
</dbReference>
<evidence type="ECO:0000256" key="3">
    <source>
        <dbReference type="ARBA" id="ARBA00022638"/>
    </source>
</evidence>
<dbReference type="GO" id="GO:0003796">
    <property type="term" value="F:lysozyme activity"/>
    <property type="evidence" value="ECO:0007669"/>
    <property type="project" value="UniProtKB-EC"/>
</dbReference>
<protein>
    <recommendedName>
        <fullName evidence="6">Lysozyme</fullName>
        <ecNumber evidence="6">3.2.1.17</ecNumber>
    </recommendedName>
</protein>
<dbReference type="OrthoDB" id="8141296at2"/>
<keyword evidence="2 6" id="KW-0929">Antimicrobial</keyword>
<dbReference type="PANTHER" id="PTHR38107">
    <property type="match status" value="1"/>
</dbReference>
<feature type="signal peptide" evidence="7">
    <location>
        <begin position="1"/>
        <end position="19"/>
    </location>
</feature>
<accession>A0A1E7Q831</accession>
<dbReference type="InterPro" id="IPR023347">
    <property type="entry name" value="Lysozyme_dom_sf"/>
</dbReference>